<sequence>MDWIKNRTLQKKWIRNNPKVWIFLILGWFASISTFFLSLMVGWFFDLHYSESINKSALLEKLGFQVDNFSVFFMIMAIVIFAKFTLQLIERKGINQAAETLIHRITGRLYGKQMSWSEELFSERPFGKYLLRYSGDMSSIRGMLVNGIHRGIRDGLFLICGIALLFWVNYQWTLVVVLGSLLILPVFIYLDRKQLSSITAKQNSKNELLNFVTTSFSNHQKILEKNQVERNLRGFRRRNREVMAAVDSFQKWESLRHALVNSTGPALIFFILGMIWLIPNQSSPGELLTFLLIMGAMTPALRNVIKAPSLIQKGLLSLRKIEHLIRKKEKIKTMEPVDSKILPLSKIQPGVK</sequence>
<proteinExistence type="predicted"/>
<evidence type="ECO:0000313" key="8">
    <source>
        <dbReference type="Proteomes" id="UP000283522"/>
    </source>
</evidence>
<keyword evidence="7" id="KW-0067">ATP-binding</keyword>
<feature type="transmembrane region" description="Helical" evidence="5">
    <location>
        <begin position="20"/>
        <end position="45"/>
    </location>
</feature>
<feature type="transmembrane region" description="Helical" evidence="5">
    <location>
        <begin position="285"/>
        <end position="305"/>
    </location>
</feature>
<feature type="domain" description="ABC transmembrane type-1" evidence="6">
    <location>
        <begin position="21"/>
        <end position="313"/>
    </location>
</feature>
<protein>
    <submittedName>
        <fullName evidence="7">ABC transporter ATP-binding protein</fullName>
    </submittedName>
</protein>
<feature type="transmembrane region" description="Helical" evidence="5">
    <location>
        <begin position="258"/>
        <end position="279"/>
    </location>
</feature>
<dbReference type="Gene3D" id="1.20.1560.10">
    <property type="entry name" value="ABC transporter type 1, transmembrane domain"/>
    <property type="match status" value="1"/>
</dbReference>
<dbReference type="PANTHER" id="PTHR43394:SF1">
    <property type="entry name" value="ATP-BINDING CASSETTE SUB-FAMILY B MEMBER 10, MITOCHONDRIAL"/>
    <property type="match status" value="1"/>
</dbReference>
<evidence type="ECO:0000256" key="1">
    <source>
        <dbReference type="ARBA" id="ARBA00004651"/>
    </source>
</evidence>
<evidence type="ECO:0000313" key="7">
    <source>
        <dbReference type="EMBL" id="RIW14526.1"/>
    </source>
</evidence>
<keyword evidence="7" id="KW-0547">Nucleotide-binding</keyword>
<feature type="transmembrane region" description="Helical" evidence="5">
    <location>
        <begin position="151"/>
        <end position="168"/>
    </location>
</feature>
<evidence type="ECO:0000256" key="4">
    <source>
        <dbReference type="ARBA" id="ARBA00023136"/>
    </source>
</evidence>
<dbReference type="AlphaFoldDB" id="A0A418PQE5"/>
<dbReference type="GO" id="GO:0015421">
    <property type="term" value="F:ABC-type oligopeptide transporter activity"/>
    <property type="evidence" value="ECO:0007669"/>
    <property type="project" value="TreeGrafter"/>
</dbReference>
<name>A0A418PQE5_9BACT</name>
<evidence type="ECO:0000256" key="2">
    <source>
        <dbReference type="ARBA" id="ARBA00022692"/>
    </source>
</evidence>
<dbReference type="OrthoDB" id="979608at2"/>
<comment type="subcellular location">
    <subcellularLocation>
        <location evidence="1">Cell membrane</location>
        <topology evidence="1">Multi-pass membrane protein</topology>
    </subcellularLocation>
</comment>
<dbReference type="EMBL" id="QXML01000006">
    <property type="protein sequence ID" value="RIW14526.1"/>
    <property type="molecule type" value="Genomic_DNA"/>
</dbReference>
<evidence type="ECO:0000256" key="5">
    <source>
        <dbReference type="SAM" id="Phobius"/>
    </source>
</evidence>
<keyword evidence="2 5" id="KW-0812">Transmembrane</keyword>
<reference evidence="7 8" key="1">
    <citation type="submission" date="2018-09" db="EMBL/GenBank/DDBJ databases">
        <authorList>
            <person name="Wang X."/>
            <person name="Du Z."/>
        </authorList>
    </citation>
    <scope>NUCLEOTIDE SEQUENCE [LARGE SCALE GENOMIC DNA]</scope>
    <source>
        <strain evidence="7 8">N3</strain>
    </source>
</reference>
<feature type="transmembrane region" description="Helical" evidence="5">
    <location>
        <begin position="174"/>
        <end position="190"/>
    </location>
</feature>
<dbReference type="GO" id="GO:0005524">
    <property type="term" value="F:ATP binding"/>
    <property type="evidence" value="ECO:0007669"/>
    <property type="project" value="UniProtKB-KW"/>
</dbReference>
<dbReference type="InterPro" id="IPR039421">
    <property type="entry name" value="Type_1_exporter"/>
</dbReference>
<accession>A0A418PQE5</accession>
<dbReference type="GO" id="GO:0005886">
    <property type="term" value="C:plasma membrane"/>
    <property type="evidence" value="ECO:0007669"/>
    <property type="project" value="UniProtKB-SubCell"/>
</dbReference>
<gene>
    <name evidence="7" type="ORF">D0X99_13300</name>
</gene>
<keyword evidence="4 5" id="KW-0472">Membrane</keyword>
<organism evidence="7 8">
    <name type="scientific">Algoriphagus lacus</name>
    <dbReference type="NCBI Taxonomy" id="2056311"/>
    <lineage>
        <taxon>Bacteria</taxon>
        <taxon>Pseudomonadati</taxon>
        <taxon>Bacteroidota</taxon>
        <taxon>Cytophagia</taxon>
        <taxon>Cytophagales</taxon>
        <taxon>Cyclobacteriaceae</taxon>
        <taxon>Algoriphagus</taxon>
    </lineage>
</organism>
<dbReference type="InterPro" id="IPR011527">
    <property type="entry name" value="ABC1_TM_dom"/>
</dbReference>
<dbReference type="PROSITE" id="PS50929">
    <property type="entry name" value="ABC_TM1F"/>
    <property type="match status" value="1"/>
</dbReference>
<dbReference type="PANTHER" id="PTHR43394">
    <property type="entry name" value="ATP-DEPENDENT PERMEASE MDL1, MITOCHONDRIAL"/>
    <property type="match status" value="1"/>
</dbReference>
<keyword evidence="8" id="KW-1185">Reference proteome</keyword>
<dbReference type="InterPro" id="IPR036640">
    <property type="entry name" value="ABC1_TM_sf"/>
</dbReference>
<comment type="caution">
    <text evidence="7">The sequence shown here is derived from an EMBL/GenBank/DDBJ whole genome shotgun (WGS) entry which is preliminary data.</text>
</comment>
<dbReference type="RefSeq" id="WP_119478324.1">
    <property type="nucleotide sequence ID" value="NZ_QXML01000006.1"/>
</dbReference>
<dbReference type="Pfam" id="PF00664">
    <property type="entry name" value="ABC_membrane"/>
    <property type="match status" value="1"/>
</dbReference>
<feature type="transmembrane region" description="Helical" evidence="5">
    <location>
        <begin position="65"/>
        <end position="86"/>
    </location>
</feature>
<evidence type="ECO:0000259" key="6">
    <source>
        <dbReference type="PROSITE" id="PS50929"/>
    </source>
</evidence>
<dbReference type="Proteomes" id="UP000283522">
    <property type="component" value="Unassembled WGS sequence"/>
</dbReference>
<dbReference type="SUPFAM" id="SSF90123">
    <property type="entry name" value="ABC transporter transmembrane region"/>
    <property type="match status" value="1"/>
</dbReference>
<keyword evidence="3 5" id="KW-1133">Transmembrane helix</keyword>
<evidence type="ECO:0000256" key="3">
    <source>
        <dbReference type="ARBA" id="ARBA00022989"/>
    </source>
</evidence>